<feature type="domain" description="4Fe-4S ferredoxin-type" evidence="4">
    <location>
        <begin position="92"/>
        <end position="121"/>
    </location>
</feature>
<reference evidence="5 6" key="1">
    <citation type="submission" date="2017-07" db="EMBL/GenBank/DDBJ databases">
        <title>Recovery of genomes from metagenomes via a dereplication, aggregation, and scoring strategy.</title>
        <authorList>
            <person name="Sieber C.M."/>
            <person name="Probst A.J."/>
            <person name="Sharrar A."/>
            <person name="Thomas B.C."/>
            <person name="Hess M."/>
            <person name="Tringe S.G."/>
            <person name="Banfield J.F."/>
        </authorList>
    </citation>
    <scope>NUCLEOTIDE SEQUENCE [LARGE SCALE GENOMIC DNA]</scope>
    <source>
        <strain evidence="5">JGI_Cruoil_03_44_89</strain>
    </source>
</reference>
<dbReference type="EMBL" id="NOZQ01000149">
    <property type="protein sequence ID" value="OYD15014.1"/>
    <property type="molecule type" value="Genomic_DNA"/>
</dbReference>
<keyword evidence="1" id="KW-0479">Metal-binding</keyword>
<dbReference type="SUPFAM" id="SSF54862">
    <property type="entry name" value="4Fe-4S ferredoxins"/>
    <property type="match status" value="1"/>
</dbReference>
<dbReference type="InterPro" id="IPR017900">
    <property type="entry name" value="4Fe4S_Fe_S_CS"/>
</dbReference>
<keyword evidence="2" id="KW-0408">Iron</keyword>
<dbReference type="Proteomes" id="UP000215215">
    <property type="component" value="Unassembled WGS sequence"/>
</dbReference>
<dbReference type="AlphaFoldDB" id="A0A235BS10"/>
<dbReference type="Gene3D" id="3.30.70.20">
    <property type="match status" value="1"/>
</dbReference>
<name>A0A235BS10_UNCW3</name>
<evidence type="ECO:0000256" key="3">
    <source>
        <dbReference type="ARBA" id="ARBA00023014"/>
    </source>
</evidence>
<evidence type="ECO:0000313" key="6">
    <source>
        <dbReference type="Proteomes" id="UP000215215"/>
    </source>
</evidence>
<gene>
    <name evidence="5" type="ORF">CH333_06765</name>
</gene>
<organism evidence="5 6">
    <name type="scientific">candidate division WOR-3 bacterium JGI_Cruoil_03_44_89</name>
    <dbReference type="NCBI Taxonomy" id="1973748"/>
    <lineage>
        <taxon>Bacteria</taxon>
        <taxon>Bacteria division WOR-3</taxon>
    </lineage>
</organism>
<keyword evidence="3" id="KW-0411">Iron-sulfur</keyword>
<dbReference type="Pfam" id="PF00037">
    <property type="entry name" value="Fer4"/>
    <property type="match status" value="2"/>
</dbReference>
<dbReference type="Pfam" id="PF01656">
    <property type="entry name" value="CbiA"/>
    <property type="match status" value="1"/>
</dbReference>
<protein>
    <submittedName>
        <fullName evidence="5">(4Fe-4S)-binding protein</fullName>
    </submittedName>
</protein>
<dbReference type="PROSITE" id="PS51379">
    <property type="entry name" value="4FE4S_FER_2"/>
    <property type="match status" value="2"/>
</dbReference>
<accession>A0A235BS10</accession>
<dbReference type="PANTHER" id="PTHR43534:SF1">
    <property type="entry name" value="4FE-4S CLUSTER CONTAINING PARA FAMILY ATPASE PROTEIN"/>
    <property type="match status" value="1"/>
</dbReference>
<evidence type="ECO:0000313" key="5">
    <source>
        <dbReference type="EMBL" id="OYD15014.1"/>
    </source>
</evidence>
<dbReference type="CDD" id="cd03110">
    <property type="entry name" value="SIMIBI_bact_arch"/>
    <property type="match status" value="1"/>
</dbReference>
<evidence type="ECO:0000256" key="2">
    <source>
        <dbReference type="ARBA" id="ARBA00023004"/>
    </source>
</evidence>
<evidence type="ECO:0000259" key="4">
    <source>
        <dbReference type="PROSITE" id="PS51379"/>
    </source>
</evidence>
<feature type="domain" description="4Fe-4S ferredoxin-type" evidence="4">
    <location>
        <begin position="59"/>
        <end position="88"/>
    </location>
</feature>
<dbReference type="GO" id="GO:0046872">
    <property type="term" value="F:metal ion binding"/>
    <property type="evidence" value="ECO:0007669"/>
    <property type="project" value="UniProtKB-KW"/>
</dbReference>
<dbReference type="PROSITE" id="PS00198">
    <property type="entry name" value="4FE4S_FER_1"/>
    <property type="match status" value="1"/>
</dbReference>
<dbReference type="InterPro" id="IPR017896">
    <property type="entry name" value="4Fe4S_Fe-S-bd"/>
</dbReference>
<dbReference type="GO" id="GO:0051536">
    <property type="term" value="F:iron-sulfur cluster binding"/>
    <property type="evidence" value="ECO:0007669"/>
    <property type="project" value="UniProtKB-KW"/>
</dbReference>
<dbReference type="InterPro" id="IPR027417">
    <property type="entry name" value="P-loop_NTPase"/>
</dbReference>
<dbReference type="SUPFAM" id="SSF52540">
    <property type="entry name" value="P-loop containing nucleoside triphosphate hydrolases"/>
    <property type="match status" value="1"/>
</dbReference>
<evidence type="ECO:0000256" key="1">
    <source>
        <dbReference type="ARBA" id="ARBA00022723"/>
    </source>
</evidence>
<dbReference type="Gene3D" id="3.40.50.300">
    <property type="entry name" value="P-loop containing nucleotide triphosphate hydrolases"/>
    <property type="match status" value="1"/>
</dbReference>
<sequence>MRQIVIISGKGGTGKTIIAASFAALAKNGVAADCDVDAADLYLLLHPEIKERHKFKGLPKAEINQVKCTGCGRCLEVCRFGAVKKQVHDRSPLFLIDPLSCEGCKVCYYACPEDAITMTESVSGEWFISETKYGPMVHARLGIAEENSGKLVAIVRENARSVALERGLDFVIVDGPPGIGCPVIASLSGVDLALIVTEPTLSGIHDMERVIDVARHFGVKTVCLINKYDINLENSGNIEKWCERNKIPVLGRIPFDNSVSESVVKGIPIVEYMHNMVTQRIKEVWWEISEVKGE</sequence>
<proteinExistence type="predicted"/>
<dbReference type="PANTHER" id="PTHR43534">
    <property type="entry name" value="MIND SUPERFAMILY P-LOOP ATPASE CONTAINING AN INSERTED FERREDOXIN DOMAIN"/>
    <property type="match status" value="1"/>
</dbReference>
<dbReference type="InterPro" id="IPR002586">
    <property type="entry name" value="CobQ/CobB/MinD/ParA_Nub-bd_dom"/>
</dbReference>
<comment type="caution">
    <text evidence="5">The sequence shown here is derived from an EMBL/GenBank/DDBJ whole genome shotgun (WGS) entry which is preliminary data.</text>
</comment>